<dbReference type="InterPro" id="IPR002034">
    <property type="entry name" value="AIPM/Hcit_synth_CS"/>
</dbReference>
<feature type="binding site" evidence="10">
    <location>
        <position position="277"/>
    </location>
    <ligand>
        <name>Mg(2+)</name>
        <dbReference type="ChEBI" id="CHEBI:18420"/>
    </ligand>
</feature>
<evidence type="ECO:0000256" key="8">
    <source>
        <dbReference type="ARBA" id="ARBA00022723"/>
    </source>
</evidence>
<dbReference type="HAMAP" id="MF_00572">
    <property type="entry name" value="LeuA_type2"/>
    <property type="match status" value="1"/>
</dbReference>
<gene>
    <name evidence="10" type="primary">leuA</name>
    <name evidence="12" type="ORF">SAMN02745120_1378</name>
</gene>
<dbReference type="InterPro" id="IPR013785">
    <property type="entry name" value="Aldolase_TIM"/>
</dbReference>
<dbReference type="InterPro" id="IPR039371">
    <property type="entry name" value="LeuA_N_DRE-TIM"/>
</dbReference>
<keyword evidence="8 10" id="KW-0479">Metal-binding</keyword>
<dbReference type="PANTHER" id="PTHR46911:SF1">
    <property type="entry name" value="2-ISOPROPYLMALATE SYNTHASE"/>
    <property type="match status" value="1"/>
</dbReference>
<dbReference type="GO" id="GO:0003852">
    <property type="term" value="F:2-isopropylmalate synthase activity"/>
    <property type="evidence" value="ECO:0007669"/>
    <property type="project" value="UniProtKB-UniRule"/>
</dbReference>
<keyword evidence="13" id="KW-1185">Reference proteome</keyword>
<dbReference type="UniPathway" id="UPA00048">
    <property type="reaction ID" value="UER00070"/>
</dbReference>
<dbReference type="AlphaFoldDB" id="A0A1T5B276"/>
<feature type="binding site" evidence="10">
    <location>
        <position position="37"/>
    </location>
    <ligand>
        <name>Mg(2+)</name>
        <dbReference type="ChEBI" id="CHEBI:18420"/>
    </ligand>
</feature>
<sequence length="567" mass="63941">MNYKKYKGYETIVLEDRIWPSRKIEKAPQWCSVDLRDGNQALITPMGLKQKLRFFEYLVKMGFKTIEIGFPAASDTEYEFTRTLIEEGYIPEDVTIQVLTQSRIQIINKTFEALKGAKNAVVHLYNSTSTLQREVVFRNTKEETIELAVFGAKAIKELAQKNPETNFTFEYSPESFTGTEMDFAAEICNSVIDVWEPTKDKKVIINLPSTVEMATPNTYADQIEYMCRNLKSRENVIVSLHAHNDRGTGVAATELGLMAGADRVEGTLFGNGERTGNADILNLGMNLYTQGINPELDFSDINSMIEIYEESTAMSVHPRHPYAGDLVFTAFSGSHQDAIKKGMARMNKQAQYWEVPYLPLDPKDIGKSYEPIIPINSQSGKGGVSFILEQNYGLYIPKDFQKDAGRVITAYSDKMQTEISAEEIYEVFLNEYVDIRTPLQLNYHKTQSVDSDWDLVFIEAEIEYNMQKHYIQAEGNGVVSAFCNSLKEIIGMDIDIVDYRGHSMEYGTKAKAISYIELKNETGERFYGAGTSSSVGKSSLRAVVSAINKMISAQQIKDIDTEEEEIA</sequence>
<dbReference type="SUPFAM" id="SSF51569">
    <property type="entry name" value="Aldolase"/>
    <property type="match status" value="1"/>
</dbReference>
<evidence type="ECO:0000313" key="12">
    <source>
        <dbReference type="EMBL" id="SKB41285.1"/>
    </source>
</evidence>
<comment type="cofactor">
    <cofactor evidence="10">
        <name>Mg(2+)</name>
        <dbReference type="ChEBI" id="CHEBI:18420"/>
    </cofactor>
</comment>
<keyword evidence="7 10" id="KW-0808">Transferase</keyword>
<proteinExistence type="inferred from homology"/>
<keyword evidence="5 10" id="KW-0432">Leucine biosynthesis</keyword>
<organism evidence="12 13">
    <name type="scientific">Acetoanaerobium noterae</name>
    <dbReference type="NCBI Taxonomy" id="745369"/>
    <lineage>
        <taxon>Bacteria</taxon>
        <taxon>Bacillati</taxon>
        <taxon>Bacillota</taxon>
        <taxon>Clostridia</taxon>
        <taxon>Peptostreptococcales</taxon>
        <taxon>Filifactoraceae</taxon>
        <taxon>Acetoanaerobium</taxon>
    </lineage>
</organism>
<feature type="region of interest" description="Regulatory domain" evidence="10">
    <location>
        <begin position="435"/>
        <end position="567"/>
    </location>
</feature>
<evidence type="ECO:0000313" key="13">
    <source>
        <dbReference type="Proteomes" id="UP000243406"/>
    </source>
</evidence>
<name>A0A1T5B276_9FIRM</name>
<dbReference type="Gene3D" id="3.30.160.270">
    <property type="match status" value="1"/>
</dbReference>
<evidence type="ECO:0000256" key="7">
    <source>
        <dbReference type="ARBA" id="ARBA00022679"/>
    </source>
</evidence>
<keyword evidence="10" id="KW-0460">Magnesium</keyword>
<keyword evidence="9 10" id="KW-0100">Branched-chain amino acid biosynthesis</keyword>
<comment type="similarity">
    <text evidence="3 10">Belongs to the alpha-IPM synthase/homocitrate synthase family. LeuA type 2 subfamily.</text>
</comment>
<dbReference type="NCBIfam" id="NF002991">
    <property type="entry name" value="PRK03739.1"/>
    <property type="match status" value="1"/>
</dbReference>
<dbReference type="GO" id="GO:0003985">
    <property type="term" value="F:acetyl-CoA C-acetyltransferase activity"/>
    <property type="evidence" value="ECO:0007669"/>
    <property type="project" value="UniProtKB-UniRule"/>
</dbReference>
<dbReference type="InterPro" id="IPR000891">
    <property type="entry name" value="PYR_CT"/>
</dbReference>
<dbReference type="EMBL" id="FUYN01000002">
    <property type="protein sequence ID" value="SKB41285.1"/>
    <property type="molecule type" value="Genomic_DNA"/>
</dbReference>
<protein>
    <recommendedName>
        <fullName evidence="4 10">2-isopropylmalate synthase</fullName>
        <ecNumber evidence="4 10">2.3.3.13</ecNumber>
    </recommendedName>
    <alternativeName>
        <fullName evidence="10">Alpha-IPM synthase</fullName>
    </alternativeName>
    <alternativeName>
        <fullName evidence="10">Alpha-isopropylmalate synthase</fullName>
    </alternativeName>
</protein>
<dbReference type="InterPro" id="IPR005668">
    <property type="entry name" value="IPM_Synthase"/>
</dbReference>
<dbReference type="Pfam" id="PF22615">
    <property type="entry name" value="IPMS_D2"/>
    <property type="match status" value="1"/>
</dbReference>
<dbReference type="PROSITE" id="PS00816">
    <property type="entry name" value="AIPM_HOMOCIT_SYNTH_2"/>
    <property type="match status" value="1"/>
</dbReference>
<evidence type="ECO:0000256" key="6">
    <source>
        <dbReference type="ARBA" id="ARBA00022605"/>
    </source>
</evidence>
<dbReference type="Pfam" id="PF08502">
    <property type="entry name" value="LeuA_dimer"/>
    <property type="match status" value="1"/>
</dbReference>
<dbReference type="InterPro" id="IPR013709">
    <property type="entry name" value="2-isopropylmalate_synth_dimer"/>
</dbReference>
<dbReference type="CDD" id="cd07942">
    <property type="entry name" value="DRE_TIM_LeuA"/>
    <property type="match status" value="1"/>
</dbReference>
<dbReference type="InterPro" id="IPR036230">
    <property type="entry name" value="LeuA_allosteric_dom_sf"/>
</dbReference>
<feature type="binding site" evidence="10">
    <location>
        <position position="241"/>
    </location>
    <ligand>
        <name>Mg(2+)</name>
        <dbReference type="ChEBI" id="CHEBI:18420"/>
    </ligand>
</feature>
<dbReference type="Gene3D" id="3.20.20.70">
    <property type="entry name" value="Aldolase class I"/>
    <property type="match status" value="1"/>
</dbReference>
<comment type="function">
    <text evidence="10">Catalyzes the condensation of the acetyl group of acetyl-CoA with 3-methyl-2-oxobutanoate (2-ketoisovalerate) to form 3-carboxy-3-hydroxy-4-methylpentanoate (2-isopropylmalate).</text>
</comment>
<comment type="catalytic activity">
    <reaction evidence="1 10">
        <text>3-methyl-2-oxobutanoate + acetyl-CoA + H2O = (2S)-2-isopropylmalate + CoA + H(+)</text>
        <dbReference type="Rhea" id="RHEA:21524"/>
        <dbReference type="ChEBI" id="CHEBI:1178"/>
        <dbReference type="ChEBI" id="CHEBI:11851"/>
        <dbReference type="ChEBI" id="CHEBI:15377"/>
        <dbReference type="ChEBI" id="CHEBI:15378"/>
        <dbReference type="ChEBI" id="CHEBI:57287"/>
        <dbReference type="ChEBI" id="CHEBI:57288"/>
        <dbReference type="EC" id="2.3.3.13"/>
    </reaction>
</comment>
<dbReference type="InterPro" id="IPR054692">
    <property type="entry name" value="LeuA-like_post-cat"/>
</dbReference>
<dbReference type="SUPFAM" id="SSF110921">
    <property type="entry name" value="2-isopropylmalate synthase LeuA, allosteric (dimerisation) domain"/>
    <property type="match status" value="1"/>
</dbReference>
<dbReference type="GO" id="GO:0005737">
    <property type="term" value="C:cytoplasm"/>
    <property type="evidence" value="ECO:0007669"/>
    <property type="project" value="UniProtKB-SubCell"/>
</dbReference>
<dbReference type="NCBIfam" id="TIGR00970">
    <property type="entry name" value="leuA_yeast"/>
    <property type="match status" value="1"/>
</dbReference>
<feature type="binding site" evidence="10">
    <location>
        <position position="243"/>
    </location>
    <ligand>
        <name>Mg(2+)</name>
        <dbReference type="ChEBI" id="CHEBI:18420"/>
    </ligand>
</feature>
<dbReference type="PROSITE" id="PS00815">
    <property type="entry name" value="AIPM_HOMOCIT_SYNTH_1"/>
    <property type="match status" value="1"/>
</dbReference>
<evidence type="ECO:0000256" key="3">
    <source>
        <dbReference type="ARBA" id="ARBA00009767"/>
    </source>
</evidence>
<evidence type="ECO:0000256" key="9">
    <source>
        <dbReference type="ARBA" id="ARBA00023304"/>
    </source>
</evidence>
<evidence type="ECO:0000256" key="5">
    <source>
        <dbReference type="ARBA" id="ARBA00022430"/>
    </source>
</evidence>
<evidence type="ECO:0000256" key="4">
    <source>
        <dbReference type="ARBA" id="ARBA00012973"/>
    </source>
</evidence>
<dbReference type="Proteomes" id="UP000243406">
    <property type="component" value="Unassembled WGS sequence"/>
</dbReference>
<reference evidence="13" key="1">
    <citation type="submission" date="2017-02" db="EMBL/GenBank/DDBJ databases">
        <authorList>
            <person name="Varghese N."/>
            <person name="Submissions S."/>
        </authorList>
    </citation>
    <scope>NUCLEOTIDE SEQUENCE [LARGE SCALE GENOMIC DNA]</scope>
    <source>
        <strain evidence="13">ATCC 35199</strain>
    </source>
</reference>
<feature type="domain" description="Pyruvate carboxyltransferase" evidence="11">
    <location>
        <begin position="28"/>
        <end position="302"/>
    </location>
</feature>
<dbReference type="PROSITE" id="PS50991">
    <property type="entry name" value="PYR_CT"/>
    <property type="match status" value="1"/>
</dbReference>
<evidence type="ECO:0000256" key="1">
    <source>
        <dbReference type="ARBA" id="ARBA00000064"/>
    </source>
</evidence>
<keyword evidence="6 10" id="KW-0028">Amino-acid biosynthesis</keyword>
<comment type="pathway">
    <text evidence="2 10">Amino-acid biosynthesis; L-leucine biosynthesis; L-leucine from 3-methyl-2-oxobutanoate: step 1/4.</text>
</comment>
<dbReference type="GO" id="GO:0000287">
    <property type="term" value="F:magnesium ion binding"/>
    <property type="evidence" value="ECO:0007669"/>
    <property type="project" value="UniProtKB-UniRule"/>
</dbReference>
<dbReference type="Pfam" id="PF00682">
    <property type="entry name" value="HMGL-like"/>
    <property type="match status" value="1"/>
</dbReference>
<evidence type="ECO:0000256" key="2">
    <source>
        <dbReference type="ARBA" id="ARBA00004689"/>
    </source>
</evidence>
<dbReference type="OrthoDB" id="9804858at2"/>
<accession>A0A1T5B276</accession>
<evidence type="ECO:0000259" key="11">
    <source>
        <dbReference type="PROSITE" id="PS50991"/>
    </source>
</evidence>
<comment type="subunit">
    <text evidence="10">Homodimer.</text>
</comment>
<keyword evidence="10" id="KW-0963">Cytoplasm</keyword>
<comment type="subcellular location">
    <subcellularLocation>
        <location evidence="10">Cytoplasm</location>
    </subcellularLocation>
</comment>
<evidence type="ECO:0000256" key="10">
    <source>
        <dbReference type="HAMAP-Rule" id="MF_00572"/>
    </source>
</evidence>
<dbReference type="PANTHER" id="PTHR46911">
    <property type="match status" value="1"/>
</dbReference>
<dbReference type="GO" id="GO:0009098">
    <property type="term" value="P:L-leucine biosynthetic process"/>
    <property type="evidence" value="ECO:0007669"/>
    <property type="project" value="UniProtKB-UniRule"/>
</dbReference>
<dbReference type="EC" id="2.3.3.13" evidence="4 10"/>
<dbReference type="RefSeq" id="WP_079589262.1">
    <property type="nucleotide sequence ID" value="NZ_FUYN01000002.1"/>
</dbReference>
<dbReference type="SMART" id="SM00917">
    <property type="entry name" value="LeuA_dimer"/>
    <property type="match status" value="1"/>
</dbReference>
<dbReference type="SUPFAM" id="SSF89000">
    <property type="entry name" value="post-HMGL domain-like"/>
    <property type="match status" value="1"/>
</dbReference>